<proteinExistence type="predicted"/>
<dbReference type="EMBL" id="CP011602">
    <property type="protein sequence ID" value="AKL10987.1"/>
    <property type="molecule type" value="Genomic_DNA"/>
</dbReference>
<protein>
    <submittedName>
        <fullName evidence="1">Uncharacterized protein</fullName>
    </submittedName>
</protein>
<organism evidence="1 2">
    <name type="scientific">Phytobacter ursingii</name>
    <dbReference type="NCBI Taxonomy" id="1972431"/>
    <lineage>
        <taxon>Bacteria</taxon>
        <taxon>Pseudomonadati</taxon>
        <taxon>Pseudomonadota</taxon>
        <taxon>Gammaproteobacteria</taxon>
        <taxon>Enterobacterales</taxon>
        <taxon>Enterobacteriaceae</taxon>
        <taxon>Phytobacter</taxon>
    </lineage>
</organism>
<evidence type="ECO:0000313" key="1">
    <source>
        <dbReference type="EMBL" id="AKL10987.1"/>
    </source>
</evidence>
<evidence type="ECO:0000313" key="2">
    <source>
        <dbReference type="Proteomes" id="UP000035479"/>
    </source>
</evidence>
<dbReference type="AlphaFoldDB" id="A0AAC8TL53"/>
<accession>A0AAC8TL53</accession>
<dbReference type="KEGG" id="kin:AB182_06540"/>
<reference evidence="1 2" key="1">
    <citation type="submission" date="2015-06" db="EMBL/GenBank/DDBJ databases">
        <title>Rapid spread of a carbapenem resistance gene driven by multiple levels of genetic mobility.</title>
        <authorList>
            <person name="Sheppard A.E."/>
            <person name="Stoesser N."/>
            <person name="Wilson D."/>
            <person name="Sebra R."/>
            <person name="Kasarskis A."/>
            <person name="Anson L."/>
            <person name="Giess A."/>
            <person name="Pankhurst L."/>
            <person name="Vaughan A."/>
            <person name="Grim C.J."/>
            <person name="Cox H."/>
            <person name="Yeh A."/>
            <person name="Sifri C.D."/>
            <person name="Walker S."/>
            <person name="Peto T.E."/>
            <person name="Crook D.W."/>
            <person name="Mathers A.J."/>
        </authorList>
    </citation>
    <scope>NUCLEOTIDE SEQUENCE [LARGE SCALE GENOMIC DNA]</scope>
    <source>
        <strain evidence="1 2">CAV1151</strain>
    </source>
</reference>
<dbReference type="Proteomes" id="UP000035479">
    <property type="component" value="Chromosome"/>
</dbReference>
<sequence>MTDFSAVKMKINDRMIFSLRKYLPPPASTDKLAGKVAIDIPDPAAVSILVSDLQARPCSPAMRFKESYPRQK</sequence>
<gene>
    <name evidence="1" type="ORF">AB182_06540</name>
</gene>
<name>A0AAC8TL53_9ENTR</name>